<dbReference type="EMBL" id="KN729889">
    <property type="protein sequence ID" value="KIH61705.1"/>
    <property type="molecule type" value="Genomic_DNA"/>
</dbReference>
<sequence length="128" mass="14310">MNTIVVFWAVIAAVTGKLQNITVEIGEITCGDDDYLDEMRLQIWDKDIREFISIVNLSKEPWHGRSGPSPSSRKQSAESAGMLKNPHTIAALVTCVRSRLNIPSDYVGGVYQNRRIDLNSTFDDIKPC</sequence>
<evidence type="ECO:0000313" key="4">
    <source>
        <dbReference type="Proteomes" id="UP000054047"/>
    </source>
</evidence>
<dbReference type="OrthoDB" id="5846918at2759"/>
<evidence type="ECO:0000313" key="3">
    <source>
        <dbReference type="EMBL" id="KIH61705.1"/>
    </source>
</evidence>
<feature type="compositionally biased region" description="Polar residues" evidence="1">
    <location>
        <begin position="68"/>
        <end position="78"/>
    </location>
</feature>
<protein>
    <recommendedName>
        <fullName evidence="5">Transthyretin-like family protein</fullName>
    </recommendedName>
</protein>
<dbReference type="AlphaFoldDB" id="A0A0C2GKE9"/>
<evidence type="ECO:0000256" key="2">
    <source>
        <dbReference type="SAM" id="SignalP"/>
    </source>
</evidence>
<feature type="signal peptide" evidence="2">
    <location>
        <begin position="1"/>
        <end position="16"/>
    </location>
</feature>
<keyword evidence="4" id="KW-1185">Reference proteome</keyword>
<reference evidence="3 4" key="1">
    <citation type="submission" date="2013-12" db="EMBL/GenBank/DDBJ databases">
        <title>Draft genome of the parsitic nematode Ancylostoma duodenale.</title>
        <authorList>
            <person name="Mitreva M."/>
        </authorList>
    </citation>
    <scope>NUCLEOTIDE SEQUENCE [LARGE SCALE GENOMIC DNA]</scope>
    <source>
        <strain evidence="3 4">Zhejiang</strain>
    </source>
</reference>
<accession>A0A0C2GKE9</accession>
<keyword evidence="2" id="KW-0732">Signal</keyword>
<gene>
    <name evidence="3" type="ORF">ANCDUO_08018</name>
</gene>
<feature type="chain" id="PRO_5002149193" description="Transthyretin-like family protein" evidence="2">
    <location>
        <begin position="17"/>
        <end position="128"/>
    </location>
</feature>
<feature type="region of interest" description="Disordered" evidence="1">
    <location>
        <begin position="60"/>
        <end position="82"/>
    </location>
</feature>
<name>A0A0C2GKE9_9BILA</name>
<organism evidence="3 4">
    <name type="scientific">Ancylostoma duodenale</name>
    <dbReference type="NCBI Taxonomy" id="51022"/>
    <lineage>
        <taxon>Eukaryota</taxon>
        <taxon>Metazoa</taxon>
        <taxon>Ecdysozoa</taxon>
        <taxon>Nematoda</taxon>
        <taxon>Chromadorea</taxon>
        <taxon>Rhabditida</taxon>
        <taxon>Rhabditina</taxon>
        <taxon>Rhabditomorpha</taxon>
        <taxon>Strongyloidea</taxon>
        <taxon>Ancylostomatidae</taxon>
        <taxon>Ancylostomatinae</taxon>
        <taxon>Ancylostoma</taxon>
    </lineage>
</organism>
<evidence type="ECO:0000256" key="1">
    <source>
        <dbReference type="SAM" id="MobiDB-lite"/>
    </source>
</evidence>
<evidence type="ECO:0008006" key="5">
    <source>
        <dbReference type="Google" id="ProtNLM"/>
    </source>
</evidence>
<proteinExistence type="predicted"/>
<dbReference type="Proteomes" id="UP000054047">
    <property type="component" value="Unassembled WGS sequence"/>
</dbReference>